<evidence type="ECO:0000256" key="3">
    <source>
        <dbReference type="ARBA" id="ARBA00022475"/>
    </source>
</evidence>
<comment type="subcellular location">
    <subcellularLocation>
        <location evidence="1">Cell membrane</location>
        <topology evidence="1">Multi-pass membrane protein</topology>
    </subcellularLocation>
</comment>
<dbReference type="InterPro" id="IPR050171">
    <property type="entry name" value="MFS_Transporters"/>
</dbReference>
<keyword evidence="3" id="KW-1003">Cell membrane</keyword>
<evidence type="ECO:0000313" key="11">
    <source>
        <dbReference type="Proteomes" id="UP001432075"/>
    </source>
</evidence>
<feature type="transmembrane region" description="Helical" evidence="8">
    <location>
        <begin position="405"/>
        <end position="426"/>
    </location>
</feature>
<feature type="region of interest" description="Disordered" evidence="7">
    <location>
        <begin position="1"/>
        <end position="21"/>
    </location>
</feature>
<feature type="transmembrane region" description="Helical" evidence="8">
    <location>
        <begin position="241"/>
        <end position="261"/>
    </location>
</feature>
<evidence type="ECO:0000259" key="9">
    <source>
        <dbReference type="PROSITE" id="PS50850"/>
    </source>
</evidence>
<feature type="transmembrane region" description="Helical" evidence="8">
    <location>
        <begin position="75"/>
        <end position="98"/>
    </location>
</feature>
<keyword evidence="11" id="KW-1185">Reference proteome</keyword>
<dbReference type="Pfam" id="PF07690">
    <property type="entry name" value="MFS_1"/>
    <property type="match status" value="1"/>
</dbReference>
<sequence length="435" mass="43435">MEPDQTSTPTTPTTLTTSIAPTAPTTGVTLNPAARTVGAPRGSGFWVVGAVLVLLMLSSSVPSALYVLYQQEWGLSSGTITVVFALYAVTVLAGLLLFGSLSDTLGRRPVLGAGLVLAIVSMGLFAGSQGLGMLLAARAVQGLAVGLATGAMGAALLELTPRSRPALGAQVNSAGPTVGIGLGGIGAGLLVQYAPAPTALSYLLLIGAFALSLAGVARMPESAPGAGGGFRVVPRRIRIPAAVRGRFAVLVLTIVAVWSVGGFYLSLGPHLALSLLQSTNYLVGGATVALLAGAATAAQLLLGATEALRTAVIGLLGLLAGLGLVLLSLGTGSAALFLVATAVLGSGWGAAFLGSFRALSALAEPEHRGELTAAVYVFAYLAMSVPAVLAGMLTNIHGLHRTSVGFMAAVAAVCALALLVTLRLAARTRAEGRTA</sequence>
<dbReference type="RefSeq" id="WP_079196010.1">
    <property type="nucleotide sequence ID" value="NZ_CP108057.1"/>
</dbReference>
<dbReference type="InterPro" id="IPR011701">
    <property type="entry name" value="MFS"/>
</dbReference>
<keyword evidence="4 8" id="KW-0812">Transmembrane</keyword>
<dbReference type="PANTHER" id="PTHR23517">
    <property type="entry name" value="RESISTANCE PROTEIN MDTM, PUTATIVE-RELATED-RELATED"/>
    <property type="match status" value="1"/>
</dbReference>
<feature type="transmembrane region" description="Helical" evidence="8">
    <location>
        <begin position="45"/>
        <end position="69"/>
    </location>
</feature>
<dbReference type="Proteomes" id="UP001432075">
    <property type="component" value="Chromosome"/>
</dbReference>
<evidence type="ECO:0000256" key="2">
    <source>
        <dbReference type="ARBA" id="ARBA00022448"/>
    </source>
</evidence>
<feature type="transmembrane region" description="Helical" evidence="8">
    <location>
        <begin position="281"/>
        <end position="304"/>
    </location>
</feature>
<accession>A0ABZ1RRT3</accession>
<feature type="transmembrane region" description="Helical" evidence="8">
    <location>
        <begin position="139"/>
        <end position="159"/>
    </location>
</feature>
<keyword evidence="2" id="KW-0813">Transport</keyword>
<evidence type="ECO:0000256" key="5">
    <source>
        <dbReference type="ARBA" id="ARBA00022989"/>
    </source>
</evidence>
<evidence type="ECO:0000256" key="7">
    <source>
        <dbReference type="SAM" id="MobiDB-lite"/>
    </source>
</evidence>
<evidence type="ECO:0000256" key="6">
    <source>
        <dbReference type="ARBA" id="ARBA00023136"/>
    </source>
</evidence>
<dbReference type="PROSITE" id="PS50850">
    <property type="entry name" value="MFS"/>
    <property type="match status" value="1"/>
</dbReference>
<gene>
    <name evidence="10" type="ORF">OHU17_29080</name>
</gene>
<name>A0ABZ1RRT3_9ACTN</name>
<reference evidence="10" key="1">
    <citation type="submission" date="2022-10" db="EMBL/GenBank/DDBJ databases">
        <title>The complete genomes of actinobacterial strains from the NBC collection.</title>
        <authorList>
            <person name="Joergensen T.S."/>
            <person name="Alvarez Arevalo M."/>
            <person name="Sterndorff E.B."/>
            <person name="Faurdal D."/>
            <person name="Vuksanovic O."/>
            <person name="Mourched A.-S."/>
            <person name="Charusanti P."/>
            <person name="Shaw S."/>
            <person name="Blin K."/>
            <person name="Weber T."/>
        </authorList>
    </citation>
    <scope>NUCLEOTIDE SEQUENCE</scope>
    <source>
        <strain evidence="10">NBC_00283</strain>
    </source>
</reference>
<proteinExistence type="predicted"/>
<feature type="domain" description="Major facilitator superfamily (MFS) profile" evidence="9">
    <location>
        <begin position="44"/>
        <end position="429"/>
    </location>
</feature>
<keyword evidence="6 8" id="KW-0472">Membrane</keyword>
<evidence type="ECO:0000313" key="10">
    <source>
        <dbReference type="EMBL" id="WUO49557.1"/>
    </source>
</evidence>
<evidence type="ECO:0000256" key="8">
    <source>
        <dbReference type="SAM" id="Phobius"/>
    </source>
</evidence>
<organism evidence="10 11">
    <name type="scientific">Streptomyces goshikiensis</name>
    <dbReference type="NCBI Taxonomy" id="1942"/>
    <lineage>
        <taxon>Bacteria</taxon>
        <taxon>Bacillati</taxon>
        <taxon>Actinomycetota</taxon>
        <taxon>Actinomycetes</taxon>
        <taxon>Kitasatosporales</taxon>
        <taxon>Streptomycetaceae</taxon>
        <taxon>Streptomyces</taxon>
    </lineage>
</organism>
<dbReference type="InterPro" id="IPR020846">
    <property type="entry name" value="MFS_dom"/>
</dbReference>
<dbReference type="InterPro" id="IPR036259">
    <property type="entry name" value="MFS_trans_sf"/>
</dbReference>
<feature type="transmembrane region" description="Helical" evidence="8">
    <location>
        <begin position="199"/>
        <end position="220"/>
    </location>
</feature>
<feature type="transmembrane region" description="Helical" evidence="8">
    <location>
        <begin position="110"/>
        <end position="127"/>
    </location>
</feature>
<keyword evidence="5 8" id="KW-1133">Transmembrane helix</keyword>
<feature type="transmembrane region" description="Helical" evidence="8">
    <location>
        <begin position="371"/>
        <end position="393"/>
    </location>
</feature>
<dbReference type="EMBL" id="CP108057">
    <property type="protein sequence ID" value="WUO49557.1"/>
    <property type="molecule type" value="Genomic_DNA"/>
</dbReference>
<dbReference type="SUPFAM" id="SSF103473">
    <property type="entry name" value="MFS general substrate transporter"/>
    <property type="match status" value="1"/>
</dbReference>
<feature type="transmembrane region" description="Helical" evidence="8">
    <location>
        <begin position="335"/>
        <end position="359"/>
    </location>
</feature>
<dbReference type="Gene3D" id="1.20.1250.20">
    <property type="entry name" value="MFS general substrate transporter like domains"/>
    <property type="match status" value="1"/>
</dbReference>
<protein>
    <submittedName>
        <fullName evidence="10">MFS transporter</fullName>
    </submittedName>
</protein>
<evidence type="ECO:0000256" key="4">
    <source>
        <dbReference type="ARBA" id="ARBA00022692"/>
    </source>
</evidence>
<feature type="transmembrane region" description="Helical" evidence="8">
    <location>
        <begin position="171"/>
        <end position="193"/>
    </location>
</feature>
<feature type="transmembrane region" description="Helical" evidence="8">
    <location>
        <begin position="311"/>
        <end position="329"/>
    </location>
</feature>
<evidence type="ECO:0000256" key="1">
    <source>
        <dbReference type="ARBA" id="ARBA00004651"/>
    </source>
</evidence>